<sequence>MTTYTDKNLRLPTDLQYAIGRASARIPGWDYQQMPYIDAWGREDSSGPLWLRMANNFLNPAYTSNKQVTSVDEEIQMIYDQTGDKTVVPSRPERYITVDGERIDLSKEKYEQYATKRGQMQFEMLGNIIDNPTYRSMSDTDKAFVIDSVYEYADKTTKSEISSYRLDGWVKTAAQSDLSPEDYILFRAATVDIEGDKDENGKTIPGSKKKKVLNVIDQMNVSDEVKDKYYYAAGYDEDTISDAPWHGWGWW</sequence>
<proteinExistence type="predicted"/>
<dbReference type="EMBL" id="CYZT01000201">
    <property type="protein sequence ID" value="CUO90265.1"/>
    <property type="molecule type" value="Genomic_DNA"/>
</dbReference>
<dbReference type="AlphaFoldDB" id="A0A174IZ95"/>
<name>A0A174IZ95_FLAPL</name>
<protein>
    <submittedName>
        <fullName evidence="1">Uncharacterized protein</fullName>
    </submittedName>
</protein>
<gene>
    <name evidence="1" type="ORF">ERS852411_02354</name>
</gene>
<evidence type="ECO:0000313" key="1">
    <source>
        <dbReference type="EMBL" id="CUO90265.1"/>
    </source>
</evidence>
<accession>A0A174IZ95</accession>
<organism evidence="1 2">
    <name type="scientific">Flavonifractor plautii</name>
    <name type="common">Fusobacterium plautii</name>
    <dbReference type="NCBI Taxonomy" id="292800"/>
    <lineage>
        <taxon>Bacteria</taxon>
        <taxon>Bacillati</taxon>
        <taxon>Bacillota</taxon>
        <taxon>Clostridia</taxon>
        <taxon>Eubacteriales</taxon>
        <taxon>Oscillospiraceae</taxon>
        <taxon>Flavonifractor</taxon>
    </lineage>
</organism>
<dbReference type="Proteomes" id="UP000095746">
    <property type="component" value="Unassembled WGS sequence"/>
</dbReference>
<reference evidence="1 2" key="1">
    <citation type="submission" date="2015-09" db="EMBL/GenBank/DDBJ databases">
        <authorList>
            <consortium name="Pathogen Informatics"/>
        </authorList>
    </citation>
    <scope>NUCLEOTIDE SEQUENCE [LARGE SCALE GENOMIC DNA]</scope>
    <source>
        <strain evidence="1 2">2789STDY5608854</strain>
    </source>
</reference>
<evidence type="ECO:0000313" key="2">
    <source>
        <dbReference type="Proteomes" id="UP000095746"/>
    </source>
</evidence>